<protein>
    <submittedName>
        <fullName evidence="1">Uncharacterized protein</fullName>
    </submittedName>
</protein>
<dbReference type="AlphaFoldDB" id="A0A7T8K9G6"/>
<keyword evidence="2" id="KW-1185">Reference proteome</keyword>
<proteinExistence type="predicted"/>
<dbReference type="Proteomes" id="UP000595437">
    <property type="component" value="Chromosome 7"/>
</dbReference>
<accession>A0A7T8K9G6</accession>
<reference evidence="2" key="1">
    <citation type="submission" date="2021-01" db="EMBL/GenBank/DDBJ databases">
        <title>Caligus Genome Assembly.</title>
        <authorList>
            <person name="Gallardo-Escarate C."/>
        </authorList>
    </citation>
    <scope>NUCLEOTIDE SEQUENCE [LARGE SCALE GENOMIC DNA]</scope>
</reference>
<name>A0A7T8K9G6_CALRO</name>
<feature type="non-terminal residue" evidence="1">
    <location>
        <position position="1"/>
    </location>
</feature>
<evidence type="ECO:0000313" key="1">
    <source>
        <dbReference type="EMBL" id="QQP50156.1"/>
    </source>
</evidence>
<organism evidence="1 2">
    <name type="scientific">Caligus rogercresseyi</name>
    <name type="common">Sea louse</name>
    <dbReference type="NCBI Taxonomy" id="217165"/>
    <lineage>
        <taxon>Eukaryota</taxon>
        <taxon>Metazoa</taxon>
        <taxon>Ecdysozoa</taxon>
        <taxon>Arthropoda</taxon>
        <taxon>Crustacea</taxon>
        <taxon>Multicrustacea</taxon>
        <taxon>Hexanauplia</taxon>
        <taxon>Copepoda</taxon>
        <taxon>Siphonostomatoida</taxon>
        <taxon>Caligidae</taxon>
        <taxon>Caligus</taxon>
    </lineage>
</organism>
<sequence length="50" mass="5346">ACPLAPDSAIPPITTAHLLGLTIDDDDDDEHDVWVAFLSNLTLLPHAVPE</sequence>
<dbReference type="EMBL" id="CP045896">
    <property type="protein sequence ID" value="QQP50156.1"/>
    <property type="molecule type" value="Genomic_DNA"/>
</dbReference>
<gene>
    <name evidence="1" type="ORF">FKW44_011060</name>
</gene>
<evidence type="ECO:0000313" key="2">
    <source>
        <dbReference type="Proteomes" id="UP000595437"/>
    </source>
</evidence>
<feature type="non-terminal residue" evidence="1">
    <location>
        <position position="50"/>
    </location>
</feature>